<gene>
    <name evidence="2" type="ORF">K7432_004744</name>
</gene>
<feature type="transmembrane region" description="Helical" evidence="1">
    <location>
        <begin position="142"/>
        <end position="159"/>
    </location>
</feature>
<dbReference type="EMBL" id="JASJQH010000170">
    <property type="protein sequence ID" value="KAK9766284.1"/>
    <property type="molecule type" value="Genomic_DNA"/>
</dbReference>
<evidence type="ECO:0000313" key="2">
    <source>
        <dbReference type="EMBL" id="KAK9766284.1"/>
    </source>
</evidence>
<dbReference type="InterPro" id="IPR029058">
    <property type="entry name" value="AB_hydrolase_fold"/>
</dbReference>
<accession>A0ABR2WXU0</accession>
<evidence type="ECO:0000313" key="3">
    <source>
        <dbReference type="Proteomes" id="UP001479436"/>
    </source>
</evidence>
<keyword evidence="1" id="KW-1133">Transmembrane helix</keyword>
<name>A0ABR2WXU0_9FUNG</name>
<keyword evidence="3" id="KW-1185">Reference proteome</keyword>
<dbReference type="SUPFAM" id="SSF53474">
    <property type="entry name" value="alpha/beta-Hydrolases"/>
    <property type="match status" value="1"/>
</dbReference>
<dbReference type="Proteomes" id="UP001479436">
    <property type="component" value="Unassembled WGS sequence"/>
</dbReference>
<keyword evidence="1" id="KW-0472">Membrane</keyword>
<comment type="caution">
    <text evidence="2">The sequence shown here is derived from an EMBL/GenBank/DDBJ whole genome shotgun (WGS) entry which is preliminary data.</text>
</comment>
<dbReference type="Gene3D" id="3.40.50.1820">
    <property type="entry name" value="alpha/beta hydrolase"/>
    <property type="match status" value="1"/>
</dbReference>
<keyword evidence="1" id="KW-0812">Transmembrane</keyword>
<proteinExistence type="predicted"/>
<reference evidence="2 3" key="1">
    <citation type="submission" date="2023-04" db="EMBL/GenBank/DDBJ databases">
        <title>Genome of Basidiobolus ranarum AG-B5.</title>
        <authorList>
            <person name="Stajich J.E."/>
            <person name="Carter-House D."/>
            <person name="Gryganskyi A."/>
        </authorList>
    </citation>
    <scope>NUCLEOTIDE SEQUENCE [LARGE SCALE GENOMIC DNA]</scope>
    <source>
        <strain evidence="2 3">AG-B5</strain>
    </source>
</reference>
<protein>
    <submittedName>
        <fullName evidence="2">Uncharacterized protein</fullName>
    </submittedName>
</protein>
<organism evidence="2 3">
    <name type="scientific">Basidiobolus ranarum</name>
    <dbReference type="NCBI Taxonomy" id="34480"/>
    <lineage>
        <taxon>Eukaryota</taxon>
        <taxon>Fungi</taxon>
        <taxon>Fungi incertae sedis</taxon>
        <taxon>Zoopagomycota</taxon>
        <taxon>Entomophthoromycotina</taxon>
        <taxon>Basidiobolomycetes</taxon>
        <taxon>Basidiobolales</taxon>
        <taxon>Basidiobolaceae</taxon>
        <taxon>Basidiobolus</taxon>
    </lineage>
</organism>
<evidence type="ECO:0000256" key="1">
    <source>
        <dbReference type="SAM" id="Phobius"/>
    </source>
</evidence>
<sequence length="167" mass="19092">MLALTSTRRSFYNKGTFLIRKFQKCSFSQILSNSKKRSSVRVGKLTRTFLYHEPTNLSPNAPLLIVLHGSTQDSDAIRLTTGYEFERLSELHKFVVVYPDGYQGNWNDARRGATFPARKMNIDDIGFVQGLISNFSAPMKPVLIVYLLPVTLMVVIWRTDLHLKLHT</sequence>